<feature type="region of interest" description="Disordered" evidence="1">
    <location>
        <begin position="1"/>
        <end position="24"/>
    </location>
</feature>
<dbReference type="Proteomes" id="UP000243876">
    <property type="component" value="Unassembled WGS sequence"/>
</dbReference>
<dbReference type="SUPFAM" id="SSF52047">
    <property type="entry name" value="RNI-like"/>
    <property type="match status" value="1"/>
</dbReference>
<keyword evidence="3" id="KW-1185">Reference proteome</keyword>
<name>A0A0D6EP28_SPOSA</name>
<reference evidence="3" key="1">
    <citation type="submission" date="2015-02" db="EMBL/GenBank/DDBJ databases">
        <authorList>
            <person name="Gon?alves P."/>
        </authorList>
    </citation>
    <scope>NUCLEOTIDE SEQUENCE [LARGE SCALE GENOMIC DNA]</scope>
</reference>
<evidence type="ECO:0000313" key="2">
    <source>
        <dbReference type="EMBL" id="CEQ41817.1"/>
    </source>
</evidence>
<feature type="compositionally biased region" description="Polar residues" evidence="1">
    <location>
        <begin position="1"/>
        <end position="17"/>
    </location>
</feature>
<protein>
    <submittedName>
        <fullName evidence="2">SPOSA6832_03579-mRNA-1:cds</fullName>
    </submittedName>
</protein>
<dbReference type="EMBL" id="CENE01000018">
    <property type="protein sequence ID" value="CEQ41817.1"/>
    <property type="molecule type" value="Genomic_DNA"/>
</dbReference>
<evidence type="ECO:0000256" key="1">
    <source>
        <dbReference type="SAM" id="MobiDB-lite"/>
    </source>
</evidence>
<dbReference type="AlphaFoldDB" id="A0A0D6EP28"/>
<dbReference type="OrthoDB" id="2533269at2759"/>
<organism evidence="2 3">
    <name type="scientific">Sporidiobolus salmonicolor</name>
    <name type="common">Yeast-like fungus</name>
    <name type="synonym">Sporobolomyces salmonicolor</name>
    <dbReference type="NCBI Taxonomy" id="5005"/>
    <lineage>
        <taxon>Eukaryota</taxon>
        <taxon>Fungi</taxon>
        <taxon>Dikarya</taxon>
        <taxon>Basidiomycota</taxon>
        <taxon>Pucciniomycotina</taxon>
        <taxon>Microbotryomycetes</taxon>
        <taxon>Sporidiobolales</taxon>
        <taxon>Sporidiobolaceae</taxon>
        <taxon>Sporobolomyces</taxon>
    </lineage>
</organism>
<evidence type="ECO:0000313" key="3">
    <source>
        <dbReference type="Proteomes" id="UP000243876"/>
    </source>
</evidence>
<accession>A0A0D6EP28</accession>
<gene>
    <name evidence="2" type="primary">SPOSA6832_03579</name>
</gene>
<sequence length="485" mass="53999">MLCTKTMTTMRTPSSMELVSPRPPASLSSLPPELLLEVLAVACTSSLFSPPLILDGQFATVPLRCRTCTYRALAGVCRTWRTLIREEILGREVVLGVPGEEQDEQVLECLKGDVARAGMVRKVDASLREWSGWSGTGWESAAGTAEARSAPEGQSGFQGLREVEREKQREQLLCRERQRLVRLLQACLQVRTLDIDYGFYHDLRTQPDLLPPTIRTLTLRNIDADDTFQVIERLPLLDNLTLRLALDWKRSPLSAGRNSSSRLRRFELSITAFASTTLPDVLALLAGSRETLVSLTLRNKGATSASAKTFLPISQGLISAFARTLESLTVKDIPRYGTRLPKLTKRHSTGSPPTWSWFPPCPASFPHLSHLQLTGLPSLSPAFFKSTVHLPAASQLHRLTLEDFDSLSTRPLLEALQEVPALQGLRLLEVALGREADAREEDREGWEEGTRAVERWCEGEGRHRGANTRLRASWRMAKLRGCGCW</sequence>
<proteinExistence type="predicted"/>